<evidence type="ECO:0000313" key="2">
    <source>
        <dbReference type="Proteomes" id="UP001367508"/>
    </source>
</evidence>
<accession>A0AAN9LNR3</accession>
<comment type="caution">
    <text evidence="1">The sequence shown here is derived from an EMBL/GenBank/DDBJ whole genome shotgun (WGS) entry which is preliminary data.</text>
</comment>
<reference evidence="1 2" key="1">
    <citation type="submission" date="2024-01" db="EMBL/GenBank/DDBJ databases">
        <title>The genomes of 5 underutilized Papilionoideae crops provide insights into root nodulation and disease resistanc.</title>
        <authorList>
            <person name="Jiang F."/>
        </authorList>
    </citation>
    <scope>NUCLEOTIDE SEQUENCE [LARGE SCALE GENOMIC DNA]</scope>
    <source>
        <strain evidence="1">LVBAO_FW01</strain>
        <tissue evidence="1">Leaves</tissue>
    </source>
</reference>
<sequence length="134" mass="15023">MWEADNSFQMILDGFLKSSSLHEFRVGEMQTIHFLLHFPQLVKFMLVPLNDVGLNTVTEVGQLRSDEGKRYGMLTGAYIAYNVILMVDVENLVSSATTVISALVAKQDPGHIRRAFFFGAVYQLCSCLKLSFPS</sequence>
<dbReference type="Proteomes" id="UP001367508">
    <property type="component" value="Unassembled WGS sequence"/>
</dbReference>
<dbReference type="EMBL" id="JAYMYQ010000004">
    <property type="protein sequence ID" value="KAK7339387.1"/>
    <property type="molecule type" value="Genomic_DNA"/>
</dbReference>
<evidence type="ECO:0000313" key="1">
    <source>
        <dbReference type="EMBL" id="KAK7339387.1"/>
    </source>
</evidence>
<name>A0AAN9LNR3_CANGL</name>
<dbReference type="AlphaFoldDB" id="A0AAN9LNR3"/>
<protein>
    <submittedName>
        <fullName evidence="1">Uncharacterized protein</fullName>
    </submittedName>
</protein>
<gene>
    <name evidence="1" type="ORF">VNO77_20050</name>
</gene>
<proteinExistence type="predicted"/>
<keyword evidence="2" id="KW-1185">Reference proteome</keyword>
<organism evidence="1 2">
    <name type="scientific">Canavalia gladiata</name>
    <name type="common">Sword bean</name>
    <name type="synonym">Dolichos gladiatus</name>
    <dbReference type="NCBI Taxonomy" id="3824"/>
    <lineage>
        <taxon>Eukaryota</taxon>
        <taxon>Viridiplantae</taxon>
        <taxon>Streptophyta</taxon>
        <taxon>Embryophyta</taxon>
        <taxon>Tracheophyta</taxon>
        <taxon>Spermatophyta</taxon>
        <taxon>Magnoliopsida</taxon>
        <taxon>eudicotyledons</taxon>
        <taxon>Gunneridae</taxon>
        <taxon>Pentapetalae</taxon>
        <taxon>rosids</taxon>
        <taxon>fabids</taxon>
        <taxon>Fabales</taxon>
        <taxon>Fabaceae</taxon>
        <taxon>Papilionoideae</taxon>
        <taxon>50 kb inversion clade</taxon>
        <taxon>NPAAA clade</taxon>
        <taxon>indigoferoid/millettioid clade</taxon>
        <taxon>Phaseoleae</taxon>
        <taxon>Canavalia</taxon>
    </lineage>
</organism>